<dbReference type="PANTHER" id="PTHR32303:SF10">
    <property type="entry name" value="OUTER MEMBRANE PROTEIN ASSEMBLY FACTOR BAMB"/>
    <property type="match status" value="1"/>
</dbReference>
<feature type="signal peptide" evidence="4">
    <location>
        <begin position="1"/>
        <end position="18"/>
    </location>
</feature>
<dbReference type="GO" id="GO:0016491">
    <property type="term" value="F:oxidoreductase activity"/>
    <property type="evidence" value="ECO:0007669"/>
    <property type="project" value="UniProtKB-KW"/>
</dbReference>
<keyword evidence="4" id="KW-0732">Signal</keyword>
<evidence type="ECO:0000256" key="2">
    <source>
        <dbReference type="ARBA" id="ARBA00008156"/>
    </source>
</evidence>
<dbReference type="Pfam" id="PF01011">
    <property type="entry name" value="PQQ"/>
    <property type="match status" value="1"/>
</dbReference>
<dbReference type="SUPFAM" id="SSF50998">
    <property type="entry name" value="Quinoprotein alcohol dehydrogenase-like"/>
    <property type="match status" value="2"/>
</dbReference>
<proteinExistence type="inferred from homology"/>
<dbReference type="OrthoDB" id="416253at2759"/>
<comment type="similarity">
    <text evidence="2">Belongs to the bacterial PQQ dehydrogenase family.</text>
</comment>
<reference evidence="7 8" key="1">
    <citation type="journal article" date="2021" name="bioRxiv">
        <title>The Gossypium anomalum genome as a resource for cotton improvement and evolutionary analysis of hybrid incompatibility.</title>
        <authorList>
            <person name="Grover C.E."/>
            <person name="Yuan D."/>
            <person name="Arick M.A."/>
            <person name="Miller E.R."/>
            <person name="Hu G."/>
            <person name="Peterson D.G."/>
            <person name="Wendel J.F."/>
            <person name="Udall J.A."/>
        </authorList>
    </citation>
    <scope>NUCLEOTIDE SEQUENCE [LARGE SCALE GENOMIC DNA]</scope>
    <source>
        <strain evidence="7">JFW-Udall</strain>
        <tissue evidence="7">Leaf</tissue>
    </source>
</reference>
<evidence type="ECO:0000313" key="8">
    <source>
        <dbReference type="Proteomes" id="UP000701853"/>
    </source>
</evidence>
<dbReference type="InterPro" id="IPR018391">
    <property type="entry name" value="PQQ_b-propeller_rpt"/>
</dbReference>
<feature type="domain" description="Pyrrolo-quinoline quinone repeat" evidence="6">
    <location>
        <begin position="423"/>
        <end position="493"/>
    </location>
</feature>
<evidence type="ECO:0000256" key="4">
    <source>
        <dbReference type="SAM" id="SignalP"/>
    </source>
</evidence>
<name>A0A8J6A112_9ROSI</name>
<dbReference type="Gene3D" id="2.140.10.10">
    <property type="entry name" value="Quinoprotein alcohol dehydrogenase-like superfamily"/>
    <property type="match status" value="1"/>
</dbReference>
<dbReference type="Pfam" id="PF13360">
    <property type="entry name" value="PQQ_2"/>
    <property type="match status" value="1"/>
</dbReference>
<feature type="chain" id="PRO_5035244006" description="Pyrrolo-quinoline quinone repeat domain-containing protein" evidence="4">
    <location>
        <begin position="19"/>
        <end position="520"/>
    </location>
</feature>
<dbReference type="Proteomes" id="UP000701853">
    <property type="component" value="Chromosome 2"/>
</dbReference>
<keyword evidence="3" id="KW-0560">Oxidoreductase</keyword>
<comment type="cofactor">
    <cofactor evidence="1">
        <name>pyrroloquinoline quinone</name>
        <dbReference type="ChEBI" id="CHEBI:58442"/>
    </cofactor>
</comment>
<organism evidence="7 8">
    <name type="scientific">Gossypium anomalum</name>
    <dbReference type="NCBI Taxonomy" id="47600"/>
    <lineage>
        <taxon>Eukaryota</taxon>
        <taxon>Viridiplantae</taxon>
        <taxon>Streptophyta</taxon>
        <taxon>Embryophyta</taxon>
        <taxon>Tracheophyta</taxon>
        <taxon>Spermatophyta</taxon>
        <taxon>Magnoliopsida</taxon>
        <taxon>eudicotyledons</taxon>
        <taxon>Gunneridae</taxon>
        <taxon>Pentapetalae</taxon>
        <taxon>rosids</taxon>
        <taxon>malvids</taxon>
        <taxon>Malvales</taxon>
        <taxon>Malvaceae</taxon>
        <taxon>Malvoideae</taxon>
        <taxon>Gossypium</taxon>
    </lineage>
</organism>
<dbReference type="InterPro" id="IPR002372">
    <property type="entry name" value="PQQ_rpt_dom"/>
</dbReference>
<evidence type="ECO:0000313" key="7">
    <source>
        <dbReference type="EMBL" id="KAG8501574.1"/>
    </source>
</evidence>
<dbReference type="EMBL" id="JAHUZN010000002">
    <property type="protein sequence ID" value="KAG8501574.1"/>
    <property type="molecule type" value="Genomic_DNA"/>
</dbReference>
<evidence type="ECO:0000256" key="1">
    <source>
        <dbReference type="ARBA" id="ARBA00001931"/>
    </source>
</evidence>
<dbReference type="SMART" id="SM00564">
    <property type="entry name" value="PQQ"/>
    <property type="match status" value="5"/>
</dbReference>
<protein>
    <recommendedName>
        <fullName evidence="5 6">Pyrrolo-quinoline quinone repeat domain-containing protein</fullName>
    </recommendedName>
</protein>
<sequence length="520" mass="56957">MELVRSFCLLSLLASTAAASNDWLNHGGNLLNRRFVDKETKISPGTASRLRLKWKFNAGRDISATPAIFDGTLYFPSWDGYIYAIKASNGGLLWKKNLQHLTGLNSTGAIFDFDPKITVSRSTPVIAHDMLVFGLGGPAYVVAVKRFNGRLVWLTQLDKHSKALITMSGTYYKGHVYVGTSSNEETVSIEQCCIFRGSFVKLNARTGKILWRTYMLPDNFGRLGEYAGAAVWGSSPSIDIYRNHVYIATGNLYSAPKNIRHYSIIALDLDTGKIKWFNQLGGYDVWFFACNNVSNPKCPPGPNLGDDFAAAPMMLTTYVDGIKRDLAVAVQKSGFAWALDRDNGKLIWSTFVDKILRDIHYHTLTGNLERRKLDLVASQVEELGEPPQMKRGSTPTLLTPIARTSPYSHLQRSRQPVGGWRWSGRVLWSTADPSNGTANGPVTVANGVLIGGSTFRQGPIYAMNAMTGEILWSYKTGATICGGALVSNGCIYLGHGYKVSVGLSDPGFTAGNSLFAFCVA</sequence>
<accession>A0A8J6A112</accession>
<evidence type="ECO:0000259" key="6">
    <source>
        <dbReference type="Pfam" id="PF13360"/>
    </source>
</evidence>
<comment type="caution">
    <text evidence="7">The sequence shown here is derived from an EMBL/GenBank/DDBJ whole genome shotgun (WGS) entry which is preliminary data.</text>
</comment>
<gene>
    <name evidence="7" type="ORF">CXB51_003842</name>
</gene>
<feature type="domain" description="Pyrrolo-quinoline quinone repeat" evidence="5">
    <location>
        <begin position="23"/>
        <end position="286"/>
    </location>
</feature>
<evidence type="ECO:0000259" key="5">
    <source>
        <dbReference type="Pfam" id="PF01011"/>
    </source>
</evidence>
<dbReference type="AlphaFoldDB" id="A0A8J6A112"/>
<dbReference type="InterPro" id="IPR011047">
    <property type="entry name" value="Quinoprotein_ADH-like_sf"/>
</dbReference>
<dbReference type="PANTHER" id="PTHR32303">
    <property type="entry name" value="QUINOPROTEIN ALCOHOL DEHYDROGENASE (CYTOCHROME C)"/>
    <property type="match status" value="1"/>
</dbReference>
<keyword evidence="8" id="KW-1185">Reference proteome</keyword>
<evidence type="ECO:0000256" key="3">
    <source>
        <dbReference type="ARBA" id="ARBA00023002"/>
    </source>
</evidence>